<dbReference type="Pfam" id="PF13463">
    <property type="entry name" value="HTH_27"/>
    <property type="match status" value="1"/>
</dbReference>
<dbReference type="InterPro" id="IPR000835">
    <property type="entry name" value="HTH_MarR-typ"/>
</dbReference>
<dbReference type="AlphaFoldDB" id="A0A0M2SZZ9"/>
<proteinExistence type="predicted"/>
<dbReference type="Proteomes" id="UP000034166">
    <property type="component" value="Unassembled WGS sequence"/>
</dbReference>
<dbReference type="OrthoDB" id="2404954at2"/>
<evidence type="ECO:0000259" key="1">
    <source>
        <dbReference type="SMART" id="SM00347"/>
    </source>
</evidence>
<comment type="caution">
    <text evidence="2">The sequence shown here is derived from an EMBL/GenBank/DDBJ whole genome shotgun (WGS) entry which is preliminary data.</text>
</comment>
<dbReference type="Gene3D" id="1.10.10.10">
    <property type="entry name" value="Winged helix-like DNA-binding domain superfamily/Winged helix DNA-binding domain"/>
    <property type="match status" value="1"/>
</dbReference>
<gene>
    <name evidence="2" type="ORF">WQ57_00175</name>
</gene>
<feature type="domain" description="HTH marR-type" evidence="1">
    <location>
        <begin position="30"/>
        <end position="129"/>
    </location>
</feature>
<dbReference type="InterPro" id="IPR036390">
    <property type="entry name" value="WH_DNA-bd_sf"/>
</dbReference>
<sequence>MNPEWQDLDFIDLISERHLQLREITEKLWNETRNIYISNSEWFIMSRIYKKKPTIAHVTKSVDISRQATHKFIRRLEAKGLVEISSLENNKKDKCIQLTPLGEECYEKNESLKAGIEQQIAAKIGADKLELLREILTSDWGLEDE</sequence>
<reference evidence="2 3" key="1">
    <citation type="submission" date="2015-04" db="EMBL/GenBank/DDBJ databases">
        <title>Taxonomic description and genome sequence of Bacillus campisalis sp. nov., a novel member of the genus Bacillus isolated from solar saltern.</title>
        <authorList>
            <person name="Mathan Kumar R."/>
            <person name="Kaur G."/>
            <person name="Kumar A."/>
            <person name="Singh N.K."/>
            <person name="Kaur N."/>
            <person name="Kumar N."/>
            <person name="Mayilraj S."/>
        </authorList>
    </citation>
    <scope>NUCLEOTIDE SEQUENCE [LARGE SCALE GENOMIC DNA]</scope>
    <source>
        <strain evidence="2 3">SA2-6</strain>
    </source>
</reference>
<dbReference type="EMBL" id="LAYY01000001">
    <property type="protein sequence ID" value="KKK39753.1"/>
    <property type="molecule type" value="Genomic_DNA"/>
</dbReference>
<organism evidence="2 3">
    <name type="scientific">Mesobacillus campisalis</name>
    <dbReference type="NCBI Taxonomy" id="1408103"/>
    <lineage>
        <taxon>Bacteria</taxon>
        <taxon>Bacillati</taxon>
        <taxon>Bacillota</taxon>
        <taxon>Bacilli</taxon>
        <taxon>Bacillales</taxon>
        <taxon>Bacillaceae</taxon>
        <taxon>Mesobacillus</taxon>
    </lineage>
</organism>
<evidence type="ECO:0000313" key="3">
    <source>
        <dbReference type="Proteomes" id="UP000034166"/>
    </source>
</evidence>
<keyword evidence="3" id="KW-1185">Reference proteome</keyword>
<protein>
    <submittedName>
        <fullName evidence="2">MarR family transcriptional regulator</fullName>
    </submittedName>
</protein>
<name>A0A0M2SZZ9_9BACI</name>
<accession>A0A0M2SZZ9</accession>
<dbReference type="SMART" id="SM00347">
    <property type="entry name" value="HTH_MARR"/>
    <property type="match status" value="1"/>
</dbReference>
<evidence type="ECO:0000313" key="2">
    <source>
        <dbReference type="EMBL" id="KKK39753.1"/>
    </source>
</evidence>
<dbReference type="SUPFAM" id="SSF46785">
    <property type="entry name" value="Winged helix' DNA-binding domain"/>
    <property type="match status" value="1"/>
</dbReference>
<dbReference type="RefSeq" id="WP_046521694.1">
    <property type="nucleotide sequence ID" value="NZ_LAYY01000001.1"/>
</dbReference>
<dbReference type="InterPro" id="IPR036388">
    <property type="entry name" value="WH-like_DNA-bd_sf"/>
</dbReference>
<dbReference type="GO" id="GO:0003700">
    <property type="term" value="F:DNA-binding transcription factor activity"/>
    <property type="evidence" value="ECO:0007669"/>
    <property type="project" value="InterPro"/>
</dbReference>
<dbReference type="PATRIC" id="fig|1408103.3.peg.40"/>